<evidence type="ECO:0000256" key="5">
    <source>
        <dbReference type="ARBA" id="ARBA00022729"/>
    </source>
</evidence>
<sequence>MKKLILLFILFITLQVVAQHRDAGKIIGYVRDSEGKGLPGVTVYINNTAYSTETDKDGHYILVVSPGSYNVTGSATGYLAHTEVVTMTRGESRRLQFRLRVDPNTTIDQVVVDGKSAIQEVRESPFNVVALDAKSQYNTTLDLGHMLNKASGVRIRETGGVGSDMAISLNGFTGRHVKVFMDGLPMQGFGSAFQLNNIPVTMAERIEVYKGVVPIEFGADALGGVINIVTNQRANTSVDASYSYGSYNTHRANVNLNYTAKSGFSAQVNAVYNYSNNDYPVHARIVDYETGAQSIDLVKVRRFNDQYKNYSLVGRVGFVGKPWADRAYLNLTVGQVDKGIQNANNFFSSFGEVTSHATTFQPSFSYDKRNLIVEGLSVRLSGNYNANNNVTTDTSTYRYNWYGERFQTARRGEFRFSNNNLSQFINRNASGNANIGYQISPKHSISVNDVYTYFVRRPNMDNSEDLTASELIDRVNIKNVLGISHRYNHNRNWNVNTFVKQYLTISKGPRDISESNAEEVYDQQRVTYPAWGYGVATTYFLKDIQLKTSLEKALRLPTDRELFGDELFETGNISLKPETSYNFNLGAVLNKELDASNTIYVDVNAYYRHVIDYIIRTIEDRYGLAYNSNHGKARNIGLDTEVRYYYQNKAMIGGTITWMDLRDKEKYRGANGTALSGTYNKRLPNVPYFYGNMDAAYYFHDLFKKGNTLNVGYTLNFVEEFSQSPEGLGAENKPLIPRQLSHDVILTYIMDGGKYNVTLEGRNITNVLLYDNYALEKMGRNFNVKFRYFFMKRNK</sequence>
<dbReference type="Proteomes" id="UP000292855">
    <property type="component" value="Unassembled WGS sequence"/>
</dbReference>
<proteinExistence type="inferred from homology"/>
<accession>A0A4Q6XNY1</accession>
<keyword evidence="7 8" id="KW-0998">Cell outer membrane</keyword>
<dbReference type="PANTHER" id="PTHR30069">
    <property type="entry name" value="TONB-DEPENDENT OUTER MEMBRANE RECEPTOR"/>
    <property type="match status" value="1"/>
</dbReference>
<evidence type="ECO:0000256" key="1">
    <source>
        <dbReference type="ARBA" id="ARBA00004571"/>
    </source>
</evidence>
<comment type="caution">
    <text evidence="11">The sequence shown here is derived from an EMBL/GenBank/DDBJ whole genome shotgun (WGS) entry which is preliminary data.</text>
</comment>
<dbReference type="SUPFAM" id="SSF49464">
    <property type="entry name" value="Carboxypeptidase regulatory domain-like"/>
    <property type="match status" value="1"/>
</dbReference>
<keyword evidence="3 8" id="KW-1134">Transmembrane beta strand</keyword>
<evidence type="ECO:0000256" key="2">
    <source>
        <dbReference type="ARBA" id="ARBA00022448"/>
    </source>
</evidence>
<evidence type="ECO:0000313" key="11">
    <source>
        <dbReference type="EMBL" id="RZF57444.1"/>
    </source>
</evidence>
<evidence type="ECO:0000313" key="12">
    <source>
        <dbReference type="Proteomes" id="UP000292855"/>
    </source>
</evidence>
<dbReference type="InterPro" id="IPR036942">
    <property type="entry name" value="Beta-barrel_TonB_sf"/>
</dbReference>
<evidence type="ECO:0000256" key="4">
    <source>
        <dbReference type="ARBA" id="ARBA00022692"/>
    </source>
</evidence>
<dbReference type="GO" id="GO:0044718">
    <property type="term" value="P:siderophore transmembrane transport"/>
    <property type="evidence" value="ECO:0007669"/>
    <property type="project" value="TreeGrafter"/>
</dbReference>
<dbReference type="AlphaFoldDB" id="A0A4Q6XNY1"/>
<comment type="subcellular location">
    <subcellularLocation>
        <location evidence="1 8">Cell outer membrane</location>
        <topology evidence="1 8">Multi-pass membrane protein</topology>
    </subcellularLocation>
</comment>
<dbReference type="GO" id="GO:0015344">
    <property type="term" value="F:siderophore uptake transmembrane transporter activity"/>
    <property type="evidence" value="ECO:0007669"/>
    <property type="project" value="TreeGrafter"/>
</dbReference>
<dbReference type="InterPro" id="IPR037066">
    <property type="entry name" value="Plug_dom_sf"/>
</dbReference>
<dbReference type="InterPro" id="IPR008969">
    <property type="entry name" value="CarboxyPept-like_regulatory"/>
</dbReference>
<keyword evidence="6 8" id="KW-0472">Membrane</keyword>
<dbReference type="SUPFAM" id="SSF56935">
    <property type="entry name" value="Porins"/>
    <property type="match status" value="1"/>
</dbReference>
<name>A0A4Q6XNY1_9SPHI</name>
<comment type="similarity">
    <text evidence="8">Belongs to the TonB-dependent receptor family.</text>
</comment>
<dbReference type="PROSITE" id="PS52016">
    <property type="entry name" value="TONB_DEPENDENT_REC_3"/>
    <property type="match status" value="1"/>
</dbReference>
<dbReference type="OrthoDB" id="9812892at2"/>
<feature type="signal peptide" evidence="9">
    <location>
        <begin position="1"/>
        <end position="18"/>
    </location>
</feature>
<gene>
    <name evidence="11" type="ORF">EWE74_20690</name>
</gene>
<keyword evidence="2 8" id="KW-0813">Transport</keyword>
<dbReference type="Pfam" id="PF13620">
    <property type="entry name" value="CarboxypepD_reg"/>
    <property type="match status" value="1"/>
</dbReference>
<keyword evidence="5 9" id="KW-0732">Signal</keyword>
<keyword evidence="4 8" id="KW-0812">Transmembrane</keyword>
<evidence type="ECO:0000256" key="6">
    <source>
        <dbReference type="ARBA" id="ARBA00023136"/>
    </source>
</evidence>
<evidence type="ECO:0000256" key="9">
    <source>
        <dbReference type="SAM" id="SignalP"/>
    </source>
</evidence>
<dbReference type="Gene3D" id="2.170.130.10">
    <property type="entry name" value="TonB-dependent receptor, plug domain"/>
    <property type="match status" value="1"/>
</dbReference>
<dbReference type="Gene3D" id="2.40.170.20">
    <property type="entry name" value="TonB-dependent receptor, beta-barrel domain"/>
    <property type="match status" value="1"/>
</dbReference>
<organism evidence="11 12">
    <name type="scientific">Sphingobacterium corticibacterium</name>
    <dbReference type="NCBI Taxonomy" id="2484746"/>
    <lineage>
        <taxon>Bacteria</taxon>
        <taxon>Pseudomonadati</taxon>
        <taxon>Bacteroidota</taxon>
        <taxon>Sphingobacteriia</taxon>
        <taxon>Sphingobacteriales</taxon>
        <taxon>Sphingobacteriaceae</taxon>
        <taxon>Sphingobacterium</taxon>
    </lineage>
</organism>
<keyword evidence="12" id="KW-1185">Reference proteome</keyword>
<dbReference type="PANTHER" id="PTHR30069:SF29">
    <property type="entry name" value="HEMOGLOBIN AND HEMOGLOBIN-HAPTOGLOBIN-BINDING PROTEIN 1-RELATED"/>
    <property type="match status" value="1"/>
</dbReference>
<dbReference type="InterPro" id="IPR012910">
    <property type="entry name" value="Plug_dom"/>
</dbReference>
<feature type="chain" id="PRO_5020592101" evidence="9">
    <location>
        <begin position="19"/>
        <end position="795"/>
    </location>
</feature>
<dbReference type="InterPro" id="IPR039426">
    <property type="entry name" value="TonB-dep_rcpt-like"/>
</dbReference>
<evidence type="ECO:0000256" key="8">
    <source>
        <dbReference type="PROSITE-ProRule" id="PRU01360"/>
    </source>
</evidence>
<protein>
    <submittedName>
        <fullName evidence="11">TonB-dependent receptor</fullName>
    </submittedName>
</protein>
<evidence type="ECO:0000259" key="10">
    <source>
        <dbReference type="Pfam" id="PF07715"/>
    </source>
</evidence>
<keyword evidence="11" id="KW-0675">Receptor</keyword>
<dbReference type="GO" id="GO:0009279">
    <property type="term" value="C:cell outer membrane"/>
    <property type="evidence" value="ECO:0007669"/>
    <property type="project" value="UniProtKB-SubCell"/>
</dbReference>
<dbReference type="Pfam" id="PF07715">
    <property type="entry name" value="Plug"/>
    <property type="match status" value="1"/>
</dbReference>
<reference evidence="11 12" key="1">
    <citation type="submission" date="2019-02" db="EMBL/GenBank/DDBJ databases">
        <authorList>
            <person name="Li Y."/>
        </authorList>
    </citation>
    <scope>NUCLEOTIDE SEQUENCE [LARGE SCALE GENOMIC DNA]</scope>
    <source>
        <strain evidence="11 12">30C10-4-7</strain>
    </source>
</reference>
<dbReference type="Gene3D" id="2.60.40.1120">
    <property type="entry name" value="Carboxypeptidase-like, regulatory domain"/>
    <property type="match status" value="1"/>
</dbReference>
<evidence type="ECO:0000256" key="3">
    <source>
        <dbReference type="ARBA" id="ARBA00022452"/>
    </source>
</evidence>
<dbReference type="RefSeq" id="WP_130143568.1">
    <property type="nucleotide sequence ID" value="NZ_SGIT01000007.1"/>
</dbReference>
<dbReference type="EMBL" id="SGIT01000007">
    <property type="protein sequence ID" value="RZF57444.1"/>
    <property type="molecule type" value="Genomic_DNA"/>
</dbReference>
<evidence type="ECO:0000256" key="7">
    <source>
        <dbReference type="ARBA" id="ARBA00023237"/>
    </source>
</evidence>
<feature type="domain" description="TonB-dependent receptor plug" evidence="10">
    <location>
        <begin position="122"/>
        <end position="225"/>
    </location>
</feature>